<sequence>MPFYFFLDWIACLHGHKNRKSLIRHQKLGMNSGFSGMERWEEGSLGVGELGRKGVWEMGS</sequence>
<protein>
    <submittedName>
        <fullName evidence="1">Uncharacterized protein</fullName>
    </submittedName>
</protein>
<name>A0ABS7N4T9_9BACT</name>
<reference evidence="1 2" key="1">
    <citation type="submission" date="2021-06" db="EMBL/GenBank/DDBJ databases">
        <title>44 bacteria genomes isolated from Dapeng, Shenzhen.</title>
        <authorList>
            <person name="Zheng W."/>
            <person name="Yu S."/>
            <person name="Huang Y."/>
        </authorList>
    </citation>
    <scope>NUCLEOTIDE SEQUENCE [LARGE SCALE GENOMIC DNA]</scope>
    <source>
        <strain evidence="1 2">DP5N14-6</strain>
    </source>
</reference>
<dbReference type="Proteomes" id="UP000766609">
    <property type="component" value="Unassembled WGS sequence"/>
</dbReference>
<gene>
    <name evidence="1" type="ORF">KUV23_04450</name>
</gene>
<evidence type="ECO:0000313" key="1">
    <source>
        <dbReference type="EMBL" id="MBY5950210.1"/>
    </source>
</evidence>
<accession>A0ABS7N4T9</accession>
<dbReference type="RefSeq" id="WP_222583229.1">
    <property type="nucleotide sequence ID" value="NZ_JAHVHP010000001.1"/>
</dbReference>
<organism evidence="1 2">
    <name type="scientific">Algoriphagus marincola</name>
    <dbReference type="NCBI Taxonomy" id="264027"/>
    <lineage>
        <taxon>Bacteria</taxon>
        <taxon>Pseudomonadati</taxon>
        <taxon>Bacteroidota</taxon>
        <taxon>Cytophagia</taxon>
        <taxon>Cytophagales</taxon>
        <taxon>Cyclobacteriaceae</taxon>
        <taxon>Algoriphagus</taxon>
    </lineage>
</organism>
<keyword evidence="2" id="KW-1185">Reference proteome</keyword>
<evidence type="ECO:0000313" key="2">
    <source>
        <dbReference type="Proteomes" id="UP000766609"/>
    </source>
</evidence>
<comment type="caution">
    <text evidence="1">The sequence shown here is derived from an EMBL/GenBank/DDBJ whole genome shotgun (WGS) entry which is preliminary data.</text>
</comment>
<dbReference type="EMBL" id="JAHVHP010000001">
    <property type="protein sequence ID" value="MBY5950210.1"/>
    <property type="molecule type" value="Genomic_DNA"/>
</dbReference>
<proteinExistence type="predicted"/>